<sequence length="54" mass="5846">MDFKLLDVFRLEAVTPGKGIVKGVMGVFVQGLIFFVLGEAALDAQVCKVMLIAF</sequence>
<evidence type="ECO:0000313" key="2">
    <source>
        <dbReference type="EMBL" id="MBC3955673.1"/>
    </source>
</evidence>
<dbReference type="EMBL" id="JACONV010000006">
    <property type="protein sequence ID" value="MBC3955673.1"/>
    <property type="molecule type" value="Genomic_DNA"/>
</dbReference>
<protein>
    <submittedName>
        <fullName evidence="2">Uncharacterized protein</fullName>
    </submittedName>
</protein>
<proteinExistence type="predicted"/>
<dbReference type="Proteomes" id="UP000660131">
    <property type="component" value="Unassembled WGS sequence"/>
</dbReference>
<evidence type="ECO:0000313" key="3">
    <source>
        <dbReference type="Proteomes" id="UP000660131"/>
    </source>
</evidence>
<keyword evidence="1" id="KW-0472">Membrane</keyword>
<evidence type="ECO:0000256" key="1">
    <source>
        <dbReference type="SAM" id="Phobius"/>
    </source>
</evidence>
<accession>A0ABR7BEV4</accession>
<organism evidence="2 3">
    <name type="scientific">Pseudomonas triticifolii</name>
    <dbReference type="NCBI Taxonomy" id="2762592"/>
    <lineage>
        <taxon>Bacteria</taxon>
        <taxon>Pseudomonadati</taxon>
        <taxon>Pseudomonadota</taxon>
        <taxon>Gammaproteobacteria</taxon>
        <taxon>Pseudomonadales</taxon>
        <taxon>Pseudomonadaceae</taxon>
        <taxon>Pseudomonas</taxon>
    </lineage>
</organism>
<comment type="caution">
    <text evidence="2">The sequence shown here is derived from an EMBL/GenBank/DDBJ whole genome shotgun (WGS) entry which is preliminary data.</text>
</comment>
<feature type="transmembrane region" description="Helical" evidence="1">
    <location>
        <begin position="20"/>
        <end position="42"/>
    </location>
</feature>
<dbReference type="RefSeq" id="WP_187518723.1">
    <property type="nucleotide sequence ID" value="NZ_JACONV010000006.1"/>
</dbReference>
<keyword evidence="3" id="KW-1185">Reference proteome</keyword>
<keyword evidence="1" id="KW-1133">Transmembrane helix</keyword>
<reference evidence="2 3" key="1">
    <citation type="submission" date="2020-08" db="EMBL/GenBank/DDBJ databases">
        <title>Putative novel bacterial strains isolated from necrotic wheat leaf tissues caused by Xanthomonas translucens.</title>
        <authorList>
            <person name="Tambong J.T."/>
        </authorList>
    </citation>
    <scope>NUCLEOTIDE SEQUENCE [LARGE SCALE GENOMIC DNA]</scope>
    <source>
        <strain evidence="2 3">DOAB 1067</strain>
    </source>
</reference>
<name>A0ABR7BEV4_9PSED</name>
<keyword evidence="1" id="KW-0812">Transmembrane</keyword>
<gene>
    <name evidence="2" type="ORF">H8S56_11705</name>
</gene>